<sequence>MDYWWPSSMADLDTTPGGLLYAEERTILGSFDPYDLGFSVRTRLDDPMMFVPRLPLEIVDAIANELRGDPHPDTQPLNAMSTVCRAWVGLARKDSGGALGPLVKTARVCLADNDHKMAEVRIPITTYMTLFNLLPNLQDLSLSTLPSGLDEYSLQDHCAGRGISLKRLEIVDYEFIPGERIAHFVTFLNYFSEIQELKVSGGEYDEEDWIDWERSRRMVQKDLNALGEAGMIQTRIRSVDVSTSTMEEVLMIMTHVVHVQYLQKLHVFCGKLKEFSALCDLIHVVEDHLLDLTFTIMADPEDDTTFLQDWQENESKISYDGLRAMQQLQILDLFKTTVFREIAERGMLVSGDLTTG</sequence>
<comment type="caution">
    <text evidence="1">The sequence shown here is derived from an EMBL/GenBank/DDBJ whole genome shotgun (WGS) entry which is preliminary data.</text>
</comment>
<organism evidence="1 2">
    <name type="scientific">Antrodiella citrinella</name>
    <dbReference type="NCBI Taxonomy" id="2447956"/>
    <lineage>
        <taxon>Eukaryota</taxon>
        <taxon>Fungi</taxon>
        <taxon>Dikarya</taxon>
        <taxon>Basidiomycota</taxon>
        <taxon>Agaricomycotina</taxon>
        <taxon>Agaricomycetes</taxon>
        <taxon>Polyporales</taxon>
        <taxon>Steccherinaceae</taxon>
        <taxon>Antrodiella</taxon>
    </lineage>
</organism>
<gene>
    <name evidence="1" type="ORF">EUX98_g7969</name>
</gene>
<dbReference type="OrthoDB" id="3270891at2759"/>
<protein>
    <recommendedName>
        <fullName evidence="3">F-box domain-containing protein</fullName>
    </recommendedName>
</protein>
<evidence type="ECO:0000313" key="1">
    <source>
        <dbReference type="EMBL" id="THH23209.1"/>
    </source>
</evidence>
<proteinExistence type="predicted"/>
<dbReference type="Proteomes" id="UP000308730">
    <property type="component" value="Unassembled WGS sequence"/>
</dbReference>
<evidence type="ECO:0008006" key="3">
    <source>
        <dbReference type="Google" id="ProtNLM"/>
    </source>
</evidence>
<name>A0A4S4MCQ5_9APHY</name>
<keyword evidence="2" id="KW-1185">Reference proteome</keyword>
<reference evidence="1 2" key="1">
    <citation type="submission" date="2019-02" db="EMBL/GenBank/DDBJ databases">
        <title>Genome sequencing of the rare red list fungi Antrodiella citrinella (Flaviporus citrinellus).</title>
        <authorList>
            <person name="Buettner E."/>
            <person name="Kellner H."/>
        </authorList>
    </citation>
    <scope>NUCLEOTIDE SEQUENCE [LARGE SCALE GENOMIC DNA]</scope>
    <source>
        <strain evidence="1 2">DSM 108506</strain>
    </source>
</reference>
<evidence type="ECO:0000313" key="2">
    <source>
        <dbReference type="Proteomes" id="UP000308730"/>
    </source>
</evidence>
<accession>A0A4S4MCQ5</accession>
<dbReference type="EMBL" id="SGPM01000379">
    <property type="protein sequence ID" value="THH23209.1"/>
    <property type="molecule type" value="Genomic_DNA"/>
</dbReference>
<dbReference type="AlphaFoldDB" id="A0A4S4MCQ5"/>